<evidence type="ECO:0000256" key="7">
    <source>
        <dbReference type="ARBA" id="ARBA00023098"/>
    </source>
</evidence>
<evidence type="ECO:0000256" key="10">
    <source>
        <dbReference type="HAMAP-Rule" id="MF_00823"/>
    </source>
</evidence>
<keyword evidence="5 10" id="KW-0276">Fatty acid metabolism</keyword>
<evidence type="ECO:0000256" key="6">
    <source>
        <dbReference type="ARBA" id="ARBA00022840"/>
    </source>
</evidence>
<comment type="subunit">
    <text evidence="10">Acetyl-CoA carboxylase is a heterohexamer composed of biotin carboxyl carrier protein (AccB), biotin carboxylase (AccC) and two subunits each of ACCase subunit alpha (AccA) and ACCase subunit beta (AccD).</text>
</comment>
<dbReference type="InterPro" id="IPR029045">
    <property type="entry name" value="ClpP/crotonase-like_dom_sf"/>
</dbReference>
<dbReference type="InterPro" id="IPR001095">
    <property type="entry name" value="Acetyl_CoA_COase_a_su"/>
</dbReference>
<keyword evidence="8 10" id="KW-0275">Fatty acid biosynthesis</keyword>
<evidence type="ECO:0000313" key="13">
    <source>
        <dbReference type="Proteomes" id="UP001321582"/>
    </source>
</evidence>
<protein>
    <recommendedName>
        <fullName evidence="10">Acetyl-coenzyme A carboxylase carboxyl transferase subunit alpha</fullName>
        <shortName evidence="10">ACCase subunit alpha</shortName>
        <shortName evidence="10">Acetyl-CoA carboxylase carboxyltransferase subunit alpha</shortName>
        <ecNumber evidence="10">2.1.3.15</ecNumber>
    </recommendedName>
</protein>
<dbReference type="EC" id="2.1.3.15" evidence="10"/>
<comment type="subcellular location">
    <subcellularLocation>
        <location evidence="10">Cytoplasm</location>
    </subcellularLocation>
</comment>
<dbReference type="Pfam" id="PF03255">
    <property type="entry name" value="ACCA"/>
    <property type="match status" value="1"/>
</dbReference>
<dbReference type="HAMAP" id="MF_00823">
    <property type="entry name" value="AcetylCoA_CT_alpha"/>
    <property type="match status" value="1"/>
</dbReference>
<dbReference type="GO" id="GO:0005524">
    <property type="term" value="F:ATP binding"/>
    <property type="evidence" value="ECO:0007669"/>
    <property type="project" value="UniProtKB-KW"/>
</dbReference>
<keyword evidence="13" id="KW-1185">Reference proteome</keyword>
<dbReference type="GO" id="GO:0006633">
    <property type="term" value="P:fatty acid biosynthetic process"/>
    <property type="evidence" value="ECO:0007669"/>
    <property type="project" value="UniProtKB-KW"/>
</dbReference>
<dbReference type="GO" id="GO:0003989">
    <property type="term" value="F:acetyl-CoA carboxylase activity"/>
    <property type="evidence" value="ECO:0007669"/>
    <property type="project" value="InterPro"/>
</dbReference>
<keyword evidence="7 10" id="KW-0443">Lipid metabolism</keyword>
<comment type="pathway">
    <text evidence="1 10">Lipid metabolism; malonyl-CoA biosynthesis; malonyl-CoA from acetyl-CoA: step 1/1.</text>
</comment>
<comment type="catalytic activity">
    <reaction evidence="9 10">
        <text>N(6)-carboxybiotinyl-L-lysyl-[protein] + acetyl-CoA = N(6)-biotinyl-L-lysyl-[protein] + malonyl-CoA</text>
        <dbReference type="Rhea" id="RHEA:54728"/>
        <dbReference type="Rhea" id="RHEA-COMP:10505"/>
        <dbReference type="Rhea" id="RHEA-COMP:10506"/>
        <dbReference type="ChEBI" id="CHEBI:57288"/>
        <dbReference type="ChEBI" id="CHEBI:57384"/>
        <dbReference type="ChEBI" id="CHEBI:83144"/>
        <dbReference type="ChEBI" id="CHEBI:83145"/>
        <dbReference type="EC" id="2.1.3.15"/>
    </reaction>
</comment>
<evidence type="ECO:0000256" key="4">
    <source>
        <dbReference type="ARBA" id="ARBA00022741"/>
    </source>
</evidence>
<evidence type="ECO:0000256" key="5">
    <source>
        <dbReference type="ARBA" id="ARBA00022832"/>
    </source>
</evidence>
<comment type="function">
    <text evidence="10">Component of the acetyl coenzyme A carboxylase (ACC) complex. First, biotin carboxylase catalyzes the carboxylation of biotin on its carrier protein (BCCP) and then the CO(2) group is transferred by the carboxyltransferase to acetyl-CoA to form malonyl-CoA.</text>
</comment>
<keyword evidence="6 10" id="KW-0067">ATP-binding</keyword>
<dbReference type="EMBL" id="AP027059">
    <property type="protein sequence ID" value="BDU50563.1"/>
    <property type="molecule type" value="Genomic_DNA"/>
</dbReference>
<gene>
    <name evidence="10 12" type="primary">accA</name>
    <name evidence="12" type="ORF">HLVA_11320</name>
</gene>
<dbReference type="NCBIfam" id="NF041504">
    <property type="entry name" value="AccA_sub"/>
    <property type="match status" value="1"/>
</dbReference>
<reference evidence="12 13" key="1">
    <citation type="submission" date="2022-11" db="EMBL/GenBank/DDBJ databases">
        <title>Haliovirga abyssi gen. nov., sp. nov., a mesophilic fermentative bacterium isolated from the Iheya North hydrothermal field and the proposal of Haliovirgaceae fam. nov.</title>
        <authorList>
            <person name="Miyazaki U."/>
            <person name="Tame A."/>
            <person name="Miyazaki J."/>
            <person name="Takai K."/>
            <person name="Sawayama S."/>
            <person name="Kitajima M."/>
            <person name="Okamoto A."/>
            <person name="Nakagawa S."/>
        </authorList>
    </citation>
    <scope>NUCLEOTIDE SEQUENCE [LARGE SCALE GENOMIC DNA]</scope>
    <source>
        <strain evidence="12 13">IC12</strain>
    </source>
</reference>
<name>A0AAU9DQ24_9FUSO</name>
<organism evidence="12 13">
    <name type="scientific">Haliovirga abyssi</name>
    <dbReference type="NCBI Taxonomy" id="2996794"/>
    <lineage>
        <taxon>Bacteria</taxon>
        <taxon>Fusobacteriati</taxon>
        <taxon>Fusobacteriota</taxon>
        <taxon>Fusobacteriia</taxon>
        <taxon>Fusobacteriales</taxon>
        <taxon>Haliovirgaceae</taxon>
        <taxon>Haliovirga</taxon>
    </lineage>
</organism>
<dbReference type="GO" id="GO:2001295">
    <property type="term" value="P:malonyl-CoA biosynthetic process"/>
    <property type="evidence" value="ECO:0007669"/>
    <property type="project" value="UniProtKB-UniRule"/>
</dbReference>
<dbReference type="PANTHER" id="PTHR42853">
    <property type="entry name" value="ACETYL-COENZYME A CARBOXYLASE CARBOXYL TRANSFERASE SUBUNIT ALPHA"/>
    <property type="match status" value="1"/>
</dbReference>
<sequence length="317" mass="35579">MHYLSFENEIKELESKIKEIQNFSKEKGIDLSLEIEKMENEINSKLKDIYSNLTPWQKNMVSRHPQRPYTLDYIEKMVTDFQELHGDRLFRDDPALVCGIGKIGEQAFMIIGHQRGRDVKENLYRNFGMANPEGYRKALRVMKMAERFKLPVLTLIDTAGAYPGLEAEEHGQGEAIARNLLEMAGLKTQIISVIIGEGGSGGALALGVGDRVLMLSNSTYSVISPEGCAAILFKDSSKAETAAIALKIDSENLENIGIIDGIIEEPIGGAHRDYDATSKALKNKILDTLKELKQLSIEELKDARYKKYRSYGEYKEI</sequence>
<evidence type="ECO:0000259" key="11">
    <source>
        <dbReference type="PROSITE" id="PS50989"/>
    </source>
</evidence>
<dbReference type="PROSITE" id="PS50989">
    <property type="entry name" value="COA_CT_CTER"/>
    <property type="match status" value="1"/>
</dbReference>
<evidence type="ECO:0000256" key="9">
    <source>
        <dbReference type="ARBA" id="ARBA00049152"/>
    </source>
</evidence>
<dbReference type="KEGG" id="haby:HLVA_11320"/>
<evidence type="ECO:0000256" key="1">
    <source>
        <dbReference type="ARBA" id="ARBA00004956"/>
    </source>
</evidence>
<dbReference type="PANTHER" id="PTHR42853:SF3">
    <property type="entry name" value="ACETYL-COENZYME A CARBOXYLASE CARBOXYL TRANSFERASE SUBUNIT ALPHA, CHLOROPLASTIC"/>
    <property type="match status" value="1"/>
</dbReference>
<dbReference type="InterPro" id="IPR011763">
    <property type="entry name" value="COA_CT_C"/>
</dbReference>
<feature type="domain" description="CoA carboxyltransferase C-terminal" evidence="11">
    <location>
        <begin position="41"/>
        <end position="291"/>
    </location>
</feature>
<keyword evidence="4 10" id="KW-0547">Nucleotide-binding</keyword>
<dbReference type="PRINTS" id="PR01069">
    <property type="entry name" value="ACCCTRFRASEA"/>
</dbReference>
<dbReference type="AlphaFoldDB" id="A0AAU9DQ24"/>
<dbReference type="GO" id="GO:0016743">
    <property type="term" value="F:carboxyl- or carbamoyltransferase activity"/>
    <property type="evidence" value="ECO:0007669"/>
    <property type="project" value="UniProtKB-UniRule"/>
</dbReference>
<keyword evidence="10" id="KW-0963">Cytoplasm</keyword>
<evidence type="ECO:0000313" key="12">
    <source>
        <dbReference type="EMBL" id="BDU50563.1"/>
    </source>
</evidence>
<keyword evidence="2 10" id="KW-0444">Lipid biosynthesis</keyword>
<evidence type="ECO:0000256" key="8">
    <source>
        <dbReference type="ARBA" id="ARBA00023160"/>
    </source>
</evidence>
<dbReference type="NCBIfam" id="NF004344">
    <property type="entry name" value="PRK05724.1"/>
    <property type="match status" value="1"/>
</dbReference>
<keyword evidence="3 10" id="KW-0808">Transferase</keyword>
<evidence type="ECO:0000256" key="2">
    <source>
        <dbReference type="ARBA" id="ARBA00022516"/>
    </source>
</evidence>
<dbReference type="Proteomes" id="UP001321582">
    <property type="component" value="Chromosome"/>
</dbReference>
<dbReference type="GO" id="GO:0009317">
    <property type="term" value="C:acetyl-CoA carboxylase complex"/>
    <property type="evidence" value="ECO:0007669"/>
    <property type="project" value="InterPro"/>
</dbReference>
<accession>A0AAU9DQ24</accession>
<dbReference type="Gene3D" id="3.90.226.10">
    <property type="entry name" value="2-enoyl-CoA Hydratase, Chain A, domain 1"/>
    <property type="match status" value="1"/>
</dbReference>
<dbReference type="SUPFAM" id="SSF52096">
    <property type="entry name" value="ClpP/crotonase"/>
    <property type="match status" value="1"/>
</dbReference>
<proteinExistence type="inferred from homology"/>
<evidence type="ECO:0000256" key="3">
    <source>
        <dbReference type="ARBA" id="ARBA00022679"/>
    </source>
</evidence>
<dbReference type="NCBIfam" id="TIGR00513">
    <property type="entry name" value="accA"/>
    <property type="match status" value="1"/>
</dbReference>
<comment type="similarity">
    <text evidence="10">Belongs to the AccA family.</text>
</comment>